<evidence type="ECO:0000256" key="1">
    <source>
        <dbReference type="SAM" id="MobiDB-lite"/>
    </source>
</evidence>
<protein>
    <submittedName>
        <fullName evidence="2">SFRICE_040352</fullName>
    </submittedName>
</protein>
<sequence>MVSGSVRFIAKKIQEKFKRKAGNQGISLAAKRSSPGLPVISKTARLVQWLGNWLPRNGAESPGKSTAPTGFQMAPGGERRKSTTDPVHKDSVDELQRRLDNLRGFNL</sequence>
<evidence type="ECO:0000313" key="2">
    <source>
        <dbReference type="EMBL" id="SOQ52247.1"/>
    </source>
</evidence>
<feature type="compositionally biased region" description="Basic and acidic residues" evidence="1">
    <location>
        <begin position="77"/>
        <end position="101"/>
    </location>
</feature>
<dbReference type="AlphaFoldDB" id="A0A2H1WGU4"/>
<organism evidence="2">
    <name type="scientific">Spodoptera frugiperda</name>
    <name type="common">Fall armyworm</name>
    <dbReference type="NCBI Taxonomy" id="7108"/>
    <lineage>
        <taxon>Eukaryota</taxon>
        <taxon>Metazoa</taxon>
        <taxon>Ecdysozoa</taxon>
        <taxon>Arthropoda</taxon>
        <taxon>Hexapoda</taxon>
        <taxon>Insecta</taxon>
        <taxon>Pterygota</taxon>
        <taxon>Neoptera</taxon>
        <taxon>Endopterygota</taxon>
        <taxon>Lepidoptera</taxon>
        <taxon>Glossata</taxon>
        <taxon>Ditrysia</taxon>
        <taxon>Noctuoidea</taxon>
        <taxon>Noctuidae</taxon>
        <taxon>Amphipyrinae</taxon>
        <taxon>Spodoptera</taxon>
    </lineage>
</organism>
<name>A0A2H1WGU4_SPOFR</name>
<gene>
    <name evidence="2" type="ORF">SFRICE_040352</name>
</gene>
<dbReference type="EMBL" id="ODYU01008547">
    <property type="protein sequence ID" value="SOQ52247.1"/>
    <property type="molecule type" value="Genomic_DNA"/>
</dbReference>
<feature type="region of interest" description="Disordered" evidence="1">
    <location>
        <begin position="55"/>
        <end position="107"/>
    </location>
</feature>
<reference evidence="2" key="1">
    <citation type="submission" date="2016-07" db="EMBL/GenBank/DDBJ databases">
        <authorList>
            <person name="Bretaudeau A."/>
        </authorList>
    </citation>
    <scope>NUCLEOTIDE SEQUENCE</scope>
    <source>
        <strain evidence="2">Rice</strain>
        <tissue evidence="2">Whole body</tissue>
    </source>
</reference>
<accession>A0A2H1WGU4</accession>
<proteinExistence type="predicted"/>